<dbReference type="PANTHER" id="PTHR35369">
    <property type="entry name" value="BLR3025 PROTEIN-RELATED"/>
    <property type="match status" value="1"/>
</dbReference>
<dbReference type="SUPFAM" id="SSF56672">
    <property type="entry name" value="DNA/RNA polymerases"/>
    <property type="match status" value="1"/>
</dbReference>
<dbReference type="Pfam" id="PF00817">
    <property type="entry name" value="IMS"/>
    <property type="match status" value="1"/>
</dbReference>
<protein>
    <recommendedName>
        <fullName evidence="3">DNA-directed DNA polymerase</fullName>
        <ecNumber evidence="3">2.7.7.7</ecNumber>
    </recommendedName>
</protein>
<sequence length="505" mass="56030">MRRILSIWLPLWHTDLWRRRHPQEIIGTGLVLHEHDGRRPVVMAADVMARQAGVRPGMALAHARSLIADLAAFEGNWEADEAALERLAAWCLWLCPLTSADPPDGVWCDTSGCAHLYGGEDAMLAVVRERLEALGYHIRLALADTPGAAHALARFGRERDTLVPSRGTAAALDPLPVAALRLPAETCEGLIRLGFTRIGDLRRTARAPLTRRFGDLLMHRLDEALGVRPEPIRPVIPLDAIRAQRQMVEPIGTAEALAVVIGELVDEISEILRQRGQGARQLDLVCERVDGTLQPVRVGTASPVDQPAHLRRLLQERIAVIESGFGIEVMTLTVSHHEARQTTGDQSVLERGQDGSGDLACLVDRLCNRVGASRVFRLTPRASQIPERAQAQSPVTQDAADPTSTFSFVRPIRLLDPPKPLRVEAEVESGAPQRFVWDGRTHRVRGADGPERIQGEWWLSDSEFHAARDYWIAETEHGERFWLYRQGDGTHSWTGDGAWFLHGLF</sequence>
<dbReference type="Gene3D" id="3.30.70.270">
    <property type="match status" value="1"/>
</dbReference>
<dbReference type="GO" id="GO:0006281">
    <property type="term" value="P:DNA repair"/>
    <property type="evidence" value="ECO:0007669"/>
    <property type="project" value="InterPro"/>
</dbReference>
<dbReference type="Pfam" id="PF20114">
    <property type="entry name" value="DUF6504"/>
    <property type="match status" value="1"/>
</dbReference>
<dbReference type="InterPro" id="IPR043502">
    <property type="entry name" value="DNA/RNA_pol_sf"/>
</dbReference>
<dbReference type="CDD" id="cd03468">
    <property type="entry name" value="PolY_like"/>
    <property type="match status" value="1"/>
</dbReference>
<keyword evidence="4" id="KW-0227">DNA damage</keyword>
<evidence type="ECO:0000256" key="4">
    <source>
        <dbReference type="ARBA" id="ARBA00022763"/>
    </source>
</evidence>
<name>A0A967BD06_9PROT</name>
<evidence type="ECO:0000256" key="1">
    <source>
        <dbReference type="ARBA" id="ARBA00010945"/>
    </source>
</evidence>
<dbReference type="AlphaFoldDB" id="A0A967BD06"/>
<proteinExistence type="inferred from homology"/>
<evidence type="ECO:0000259" key="7">
    <source>
        <dbReference type="Pfam" id="PF00817"/>
    </source>
</evidence>
<evidence type="ECO:0000256" key="6">
    <source>
        <dbReference type="ARBA" id="ARBA00049244"/>
    </source>
</evidence>
<feature type="domain" description="UmuC" evidence="7">
    <location>
        <begin position="24"/>
        <end position="150"/>
    </location>
</feature>
<evidence type="ECO:0000259" key="9">
    <source>
        <dbReference type="Pfam" id="PF20114"/>
    </source>
</evidence>
<evidence type="ECO:0000313" key="11">
    <source>
        <dbReference type="Proteomes" id="UP000597459"/>
    </source>
</evidence>
<reference evidence="10" key="1">
    <citation type="submission" date="2019-11" db="EMBL/GenBank/DDBJ databases">
        <title>Description of new Acetobacter species.</title>
        <authorList>
            <person name="Cleenwerck I."/>
            <person name="Sombolestani A.S."/>
        </authorList>
    </citation>
    <scope>NUCLEOTIDE SEQUENCE</scope>
    <source>
        <strain evidence="10">LMG 1626</strain>
    </source>
</reference>
<dbReference type="EC" id="2.7.7.7" evidence="3"/>
<dbReference type="PANTHER" id="PTHR35369:SF2">
    <property type="entry name" value="BLR3025 PROTEIN"/>
    <property type="match status" value="1"/>
</dbReference>
<organism evidence="10 11">
    <name type="scientific">Acetobacter estunensis</name>
    <dbReference type="NCBI Taxonomy" id="104097"/>
    <lineage>
        <taxon>Bacteria</taxon>
        <taxon>Pseudomonadati</taxon>
        <taxon>Pseudomonadota</taxon>
        <taxon>Alphaproteobacteria</taxon>
        <taxon>Acetobacterales</taxon>
        <taxon>Acetobacteraceae</taxon>
        <taxon>Acetobacter</taxon>
    </lineage>
</organism>
<evidence type="ECO:0000259" key="8">
    <source>
        <dbReference type="Pfam" id="PF11799"/>
    </source>
</evidence>
<dbReference type="InterPro" id="IPR045443">
    <property type="entry name" value="DUF6504"/>
</dbReference>
<dbReference type="EMBL" id="WOTH01000032">
    <property type="protein sequence ID" value="NHO54783.1"/>
    <property type="molecule type" value="Genomic_DNA"/>
</dbReference>
<evidence type="ECO:0000256" key="2">
    <source>
        <dbReference type="ARBA" id="ARBA00011245"/>
    </source>
</evidence>
<comment type="function">
    <text evidence="5">Poorly processive, error-prone DNA polymerase involved in untargeted mutagenesis. Copies undamaged DNA at stalled replication forks, which arise in vivo from mismatched or misaligned primer ends. These misaligned primers can be extended by PolIV. Exhibits no 3'-5' exonuclease (proofreading) activity. May be involved in translesional synthesis, in conjunction with the beta clamp from PolIII.</text>
</comment>
<evidence type="ECO:0000256" key="5">
    <source>
        <dbReference type="ARBA" id="ARBA00025589"/>
    </source>
</evidence>
<dbReference type="InterPro" id="IPR050356">
    <property type="entry name" value="SulA_CellDiv_inhibitor"/>
</dbReference>
<gene>
    <name evidence="10" type="ORF">GOB87_12650</name>
</gene>
<dbReference type="Pfam" id="PF11799">
    <property type="entry name" value="IMS_C"/>
    <property type="match status" value="1"/>
</dbReference>
<accession>A0A967BD06</accession>
<dbReference type="InterPro" id="IPR001126">
    <property type="entry name" value="UmuC"/>
</dbReference>
<dbReference type="RefSeq" id="WP_166317483.1">
    <property type="nucleotide sequence ID" value="NZ_WOTH01000032.1"/>
</dbReference>
<evidence type="ECO:0000313" key="10">
    <source>
        <dbReference type="EMBL" id="NHO54783.1"/>
    </source>
</evidence>
<evidence type="ECO:0000256" key="3">
    <source>
        <dbReference type="ARBA" id="ARBA00012417"/>
    </source>
</evidence>
<comment type="similarity">
    <text evidence="1">Belongs to the DNA polymerase type-Y family.</text>
</comment>
<dbReference type="InterPro" id="IPR017961">
    <property type="entry name" value="DNA_pol_Y-fam_little_finger"/>
</dbReference>
<feature type="domain" description="DNA polymerase Y-family little finger" evidence="8">
    <location>
        <begin position="243"/>
        <end position="336"/>
    </location>
</feature>
<dbReference type="Proteomes" id="UP000597459">
    <property type="component" value="Unassembled WGS sequence"/>
</dbReference>
<dbReference type="GO" id="GO:0003684">
    <property type="term" value="F:damaged DNA binding"/>
    <property type="evidence" value="ECO:0007669"/>
    <property type="project" value="InterPro"/>
</dbReference>
<comment type="subunit">
    <text evidence="2">Monomer.</text>
</comment>
<comment type="caution">
    <text evidence="10">The sequence shown here is derived from an EMBL/GenBank/DDBJ whole genome shotgun (WGS) entry which is preliminary data.</text>
</comment>
<dbReference type="Gene3D" id="3.40.1170.60">
    <property type="match status" value="1"/>
</dbReference>
<feature type="domain" description="DUF6504" evidence="9">
    <location>
        <begin position="425"/>
        <end position="502"/>
    </location>
</feature>
<dbReference type="InterPro" id="IPR043128">
    <property type="entry name" value="Rev_trsase/Diguanyl_cyclase"/>
</dbReference>
<keyword evidence="11" id="KW-1185">Reference proteome</keyword>
<comment type="catalytic activity">
    <reaction evidence="6">
        <text>DNA(n) + a 2'-deoxyribonucleoside 5'-triphosphate = DNA(n+1) + diphosphate</text>
        <dbReference type="Rhea" id="RHEA:22508"/>
        <dbReference type="Rhea" id="RHEA-COMP:17339"/>
        <dbReference type="Rhea" id="RHEA-COMP:17340"/>
        <dbReference type="ChEBI" id="CHEBI:33019"/>
        <dbReference type="ChEBI" id="CHEBI:61560"/>
        <dbReference type="ChEBI" id="CHEBI:173112"/>
        <dbReference type="EC" id="2.7.7.7"/>
    </reaction>
</comment>